<dbReference type="InterPro" id="IPR052363">
    <property type="entry name" value="LPS_export_LptC"/>
</dbReference>
<proteinExistence type="predicted"/>
<dbReference type="Gene3D" id="2.60.450.10">
    <property type="entry name" value="Lipopolysaccharide (LPS) transport protein A like domain"/>
    <property type="match status" value="1"/>
</dbReference>
<dbReference type="InterPro" id="IPR026265">
    <property type="entry name" value="LptC"/>
</dbReference>
<dbReference type="Proteomes" id="UP000051124">
    <property type="component" value="Unassembled WGS sequence"/>
</dbReference>
<organism evidence="6 7">
    <name type="scientific">candidate division TA06 bacterium DG_26</name>
    <dbReference type="NCBI Taxonomy" id="1703771"/>
    <lineage>
        <taxon>Bacteria</taxon>
        <taxon>Bacteria division TA06</taxon>
    </lineage>
</organism>
<accession>A0A0S7WL83</accession>
<evidence type="ECO:0008006" key="8">
    <source>
        <dbReference type="Google" id="ProtNLM"/>
    </source>
</evidence>
<evidence type="ECO:0000313" key="6">
    <source>
        <dbReference type="EMBL" id="KPJ50942.1"/>
    </source>
</evidence>
<evidence type="ECO:0000256" key="4">
    <source>
        <dbReference type="ARBA" id="ARBA00022989"/>
    </source>
</evidence>
<dbReference type="NCBIfam" id="TIGR04409">
    <property type="entry name" value="LptC_YrbK"/>
    <property type="match status" value="1"/>
</dbReference>
<dbReference type="GO" id="GO:0015221">
    <property type="term" value="F:lipopolysaccharide transmembrane transporter activity"/>
    <property type="evidence" value="ECO:0007669"/>
    <property type="project" value="InterPro"/>
</dbReference>
<keyword evidence="4" id="KW-1133">Transmembrane helix</keyword>
<dbReference type="GO" id="GO:0005886">
    <property type="term" value="C:plasma membrane"/>
    <property type="evidence" value="ECO:0007669"/>
    <property type="project" value="InterPro"/>
</dbReference>
<evidence type="ECO:0000313" key="7">
    <source>
        <dbReference type="Proteomes" id="UP000051124"/>
    </source>
</evidence>
<dbReference type="GO" id="GO:0017089">
    <property type="term" value="F:glycolipid transfer activity"/>
    <property type="evidence" value="ECO:0007669"/>
    <property type="project" value="TreeGrafter"/>
</dbReference>
<sequence length="174" mass="19923">MTILFSFLSIGCRREEGKAIPTRDPLPQEVLEELTLKEMDKGRVVWILNAKKAINYEEEGVIKVYEIHLEFFDTTGVLSSTLRADSGAVFSDNDMRAMGSVEVVTRDESVLETDLLEWSNERKLISTDREIRISTRESVITGIGFESDPELKHTKVKRQFYARKVEQIDSLPPR</sequence>
<evidence type="ECO:0000256" key="5">
    <source>
        <dbReference type="ARBA" id="ARBA00023136"/>
    </source>
</evidence>
<name>A0A0S7WL83_UNCT6</name>
<dbReference type="PANTHER" id="PTHR37481:SF1">
    <property type="entry name" value="LIPOPOLYSACCHARIDE EXPORT SYSTEM PROTEIN LPTC"/>
    <property type="match status" value="1"/>
</dbReference>
<dbReference type="AlphaFoldDB" id="A0A0S7WL83"/>
<evidence type="ECO:0000256" key="1">
    <source>
        <dbReference type="ARBA" id="ARBA00022475"/>
    </source>
</evidence>
<reference evidence="6 7" key="1">
    <citation type="journal article" date="2015" name="Microbiome">
        <title>Genomic resolution of linkages in carbon, nitrogen, and sulfur cycling among widespread estuary sediment bacteria.</title>
        <authorList>
            <person name="Baker B.J."/>
            <person name="Lazar C.S."/>
            <person name="Teske A.P."/>
            <person name="Dick G.J."/>
        </authorList>
    </citation>
    <scope>NUCLEOTIDE SEQUENCE [LARGE SCALE GENOMIC DNA]</scope>
    <source>
        <strain evidence="6">DG_26</strain>
    </source>
</reference>
<keyword evidence="2" id="KW-0997">Cell inner membrane</keyword>
<protein>
    <recommendedName>
        <fullName evidence="8">LPS export ABC transporter periplasmic protein LptC</fullName>
    </recommendedName>
</protein>
<evidence type="ECO:0000256" key="3">
    <source>
        <dbReference type="ARBA" id="ARBA00022692"/>
    </source>
</evidence>
<gene>
    <name evidence="6" type="ORF">AMJ40_01310</name>
</gene>
<keyword evidence="1" id="KW-1003">Cell membrane</keyword>
<evidence type="ECO:0000256" key="2">
    <source>
        <dbReference type="ARBA" id="ARBA00022519"/>
    </source>
</evidence>
<dbReference type="InterPro" id="IPR010664">
    <property type="entry name" value="LipoPS_assembly_LptC-rel"/>
</dbReference>
<dbReference type="GO" id="GO:0030288">
    <property type="term" value="C:outer membrane-bounded periplasmic space"/>
    <property type="evidence" value="ECO:0007669"/>
    <property type="project" value="TreeGrafter"/>
</dbReference>
<dbReference type="Pfam" id="PF06835">
    <property type="entry name" value="LptC"/>
    <property type="match status" value="1"/>
</dbReference>
<dbReference type="PANTHER" id="PTHR37481">
    <property type="entry name" value="LIPOPOLYSACCHARIDE EXPORT SYSTEM PROTEIN LPTC"/>
    <property type="match status" value="1"/>
</dbReference>
<dbReference type="EMBL" id="LIZT01000009">
    <property type="protein sequence ID" value="KPJ50942.1"/>
    <property type="molecule type" value="Genomic_DNA"/>
</dbReference>
<keyword evidence="5" id="KW-0472">Membrane</keyword>
<comment type="caution">
    <text evidence="6">The sequence shown here is derived from an EMBL/GenBank/DDBJ whole genome shotgun (WGS) entry which is preliminary data.</text>
</comment>
<keyword evidence="3" id="KW-0812">Transmembrane</keyword>